<dbReference type="KEGG" id="lcm:102361915"/>
<dbReference type="InterPro" id="IPR049439">
    <property type="entry name" value="TRAFD1-XIAF1_Znf"/>
</dbReference>
<dbReference type="Bgee" id="ENSLACG00000022603">
    <property type="expression patterns" value="Expressed in pelvic fin and 1 other cell type or tissue"/>
</dbReference>
<evidence type="ECO:0000313" key="6">
    <source>
        <dbReference type="Proteomes" id="UP000008672"/>
    </source>
</evidence>
<dbReference type="HOGENOM" id="CLU_066148_0_0_1"/>
<dbReference type="InterPro" id="IPR013083">
    <property type="entry name" value="Znf_RING/FYVE/PHD"/>
</dbReference>
<dbReference type="eggNOG" id="ENOG502QQRU">
    <property type="taxonomic scope" value="Eukaryota"/>
</dbReference>
<dbReference type="STRING" id="7897.ENSLACP00000022320"/>
<dbReference type="GO" id="GO:0008270">
    <property type="term" value="F:zinc ion binding"/>
    <property type="evidence" value="ECO:0007669"/>
    <property type="project" value="UniProtKB-KW"/>
</dbReference>
<dbReference type="RefSeq" id="XP_005987560.1">
    <property type="nucleotide sequence ID" value="XM_005987498.3"/>
</dbReference>
<evidence type="ECO:0000256" key="2">
    <source>
        <dbReference type="ARBA" id="ARBA00022771"/>
    </source>
</evidence>
<dbReference type="Gene3D" id="3.30.40.10">
    <property type="entry name" value="Zinc/RING finger domain, C3HC4 (zinc finger)"/>
    <property type="match status" value="2"/>
</dbReference>
<evidence type="ECO:0000313" key="5">
    <source>
        <dbReference type="Ensembl" id="ENSLACP00000022320.1"/>
    </source>
</evidence>
<sequence length="316" mass="36674">MEETQFCRNCKKDVAASNFSLHEVHCWRHLVLCELCDESIPRIAAQEHQEMEHSLVRCKLCNKDMEKRKLEVHEIEDCSERPMDCKFCELDMPLSKLQEHVNSCGSRTQRCSSCSKYIMYKDLEQHSKVCSPKSALSKDFSTDILCQTCKKSFPEDQLFKHQNDCNPLPLYLGTFYSKSKPDVFKPPRPAFVSPLSSASLFETVRREKDQDHNQEERQFSFFSKQASSFKTSLQDQSVSPDEFGCSFFSSNFEERLPQMVEDSKTSEFEICPRCKIMLPSIMCKLHKRKCFSGLWSPVLTRDAETTEKIEDNTNVI</sequence>
<proteinExistence type="predicted"/>
<protein>
    <submittedName>
        <fullName evidence="5">XIAP associated factor 1</fullName>
    </submittedName>
</protein>
<dbReference type="EMBL" id="AFYH01008643">
    <property type="status" value="NOT_ANNOTATED_CDS"/>
    <property type="molecule type" value="Genomic_DNA"/>
</dbReference>
<dbReference type="RefSeq" id="XP_005987561.1">
    <property type="nucleotide sequence ID" value="XM_005987499.3"/>
</dbReference>
<name>M3XHW4_LATCH</name>
<evidence type="ECO:0000256" key="1">
    <source>
        <dbReference type="ARBA" id="ARBA00022723"/>
    </source>
</evidence>
<reference evidence="6" key="1">
    <citation type="submission" date="2011-08" db="EMBL/GenBank/DDBJ databases">
        <title>The draft genome of Latimeria chalumnae.</title>
        <authorList>
            <person name="Di Palma F."/>
            <person name="Alfoldi J."/>
            <person name="Johnson J."/>
            <person name="Berlin A."/>
            <person name="Gnerre S."/>
            <person name="Jaffe D."/>
            <person name="MacCallum I."/>
            <person name="Young S."/>
            <person name="Walker B.J."/>
            <person name="Lander E."/>
            <person name="Lindblad-Toh K."/>
        </authorList>
    </citation>
    <scope>NUCLEOTIDE SEQUENCE [LARGE SCALE GENOMIC DNA]</scope>
    <source>
        <strain evidence="6">Wild caught</strain>
    </source>
</reference>
<gene>
    <name evidence="5" type="primary">XAF1</name>
</gene>
<dbReference type="Proteomes" id="UP000008672">
    <property type="component" value="Unassembled WGS sequence"/>
</dbReference>
<dbReference type="Ensembl" id="ENSLACT00000025781.1">
    <property type="protein sequence ID" value="ENSLACP00000022320.1"/>
    <property type="gene ID" value="ENSLACG00000022603.1"/>
</dbReference>
<dbReference type="EMBL" id="AFYH01008642">
    <property type="status" value="NOT_ANNOTATED_CDS"/>
    <property type="molecule type" value="Genomic_DNA"/>
</dbReference>
<dbReference type="InterPro" id="IPR051986">
    <property type="entry name" value="Innate_Immune_Apopt_Reg"/>
</dbReference>
<dbReference type="GeneTree" id="ENSGT00530000063869"/>
<accession>M3XHW4</accession>
<evidence type="ECO:0000256" key="3">
    <source>
        <dbReference type="ARBA" id="ARBA00022833"/>
    </source>
</evidence>
<keyword evidence="3" id="KW-0862">Zinc</keyword>
<organism evidence="5 6">
    <name type="scientific">Latimeria chalumnae</name>
    <name type="common">Coelacanth</name>
    <dbReference type="NCBI Taxonomy" id="7897"/>
    <lineage>
        <taxon>Eukaryota</taxon>
        <taxon>Metazoa</taxon>
        <taxon>Chordata</taxon>
        <taxon>Craniata</taxon>
        <taxon>Vertebrata</taxon>
        <taxon>Euteleostomi</taxon>
        <taxon>Coelacanthiformes</taxon>
        <taxon>Coelacanthidae</taxon>
        <taxon>Latimeria</taxon>
    </lineage>
</organism>
<dbReference type="PANTHER" id="PTHR16295:SF17">
    <property type="entry name" value="XIAP-ASSOCIATED FACTOR 1"/>
    <property type="match status" value="1"/>
</dbReference>
<dbReference type="AlphaFoldDB" id="M3XHW4"/>
<dbReference type="OrthoDB" id="193703at2759"/>
<feature type="domain" description="TRAFD1/XAF1 zinc finger" evidence="4">
    <location>
        <begin position="91"/>
        <end position="130"/>
    </location>
</feature>
<dbReference type="Pfam" id="PF21366">
    <property type="entry name" value="TRAFD1-XIAF1_ZnF"/>
    <property type="match status" value="1"/>
</dbReference>
<reference evidence="5" key="3">
    <citation type="submission" date="2025-09" db="UniProtKB">
        <authorList>
            <consortium name="Ensembl"/>
        </authorList>
    </citation>
    <scope>IDENTIFICATION</scope>
</reference>
<dbReference type="FunCoup" id="M3XHW4">
    <property type="interactions" value="666"/>
</dbReference>
<dbReference type="GO" id="GO:0005739">
    <property type="term" value="C:mitochondrion"/>
    <property type="evidence" value="ECO:0007669"/>
    <property type="project" value="TreeGrafter"/>
</dbReference>
<reference evidence="5" key="2">
    <citation type="submission" date="2025-08" db="UniProtKB">
        <authorList>
            <consortium name="Ensembl"/>
        </authorList>
    </citation>
    <scope>IDENTIFICATION</scope>
</reference>
<dbReference type="CTD" id="54739"/>
<keyword evidence="1" id="KW-0479">Metal-binding</keyword>
<keyword evidence="2" id="KW-0863">Zinc-finger</keyword>
<dbReference type="GeneID" id="102361915"/>
<evidence type="ECO:0000259" key="4">
    <source>
        <dbReference type="Pfam" id="PF21366"/>
    </source>
</evidence>
<dbReference type="PANTHER" id="PTHR16295">
    <property type="entry name" value="TRAF-TYPE ZINC FINGER PROTEIN-RELATED"/>
    <property type="match status" value="1"/>
</dbReference>
<keyword evidence="6" id="KW-1185">Reference proteome</keyword>
<dbReference type="InParanoid" id="M3XHW4"/>